<accession>A0A9W9LQ41</accession>
<organism evidence="1 2">
    <name type="scientific">Penicillium canariense</name>
    <dbReference type="NCBI Taxonomy" id="189055"/>
    <lineage>
        <taxon>Eukaryota</taxon>
        <taxon>Fungi</taxon>
        <taxon>Dikarya</taxon>
        <taxon>Ascomycota</taxon>
        <taxon>Pezizomycotina</taxon>
        <taxon>Eurotiomycetes</taxon>
        <taxon>Eurotiomycetidae</taxon>
        <taxon>Eurotiales</taxon>
        <taxon>Aspergillaceae</taxon>
        <taxon>Penicillium</taxon>
    </lineage>
</organism>
<gene>
    <name evidence="1" type="ORF">N7482_004264</name>
</gene>
<reference evidence="1" key="1">
    <citation type="submission" date="2022-11" db="EMBL/GenBank/DDBJ databases">
        <authorList>
            <person name="Petersen C."/>
        </authorList>
    </citation>
    <scope>NUCLEOTIDE SEQUENCE</scope>
    <source>
        <strain evidence="1">IBT 26290</strain>
    </source>
</reference>
<dbReference type="Proteomes" id="UP001149163">
    <property type="component" value="Unassembled WGS sequence"/>
</dbReference>
<dbReference type="EMBL" id="JAPQKN010000002">
    <property type="protein sequence ID" value="KAJ5168670.1"/>
    <property type="molecule type" value="Genomic_DNA"/>
</dbReference>
<dbReference type="RefSeq" id="XP_056545131.1">
    <property type="nucleotide sequence ID" value="XM_056686389.1"/>
</dbReference>
<comment type="caution">
    <text evidence="1">The sequence shown here is derived from an EMBL/GenBank/DDBJ whole genome shotgun (WGS) entry which is preliminary data.</text>
</comment>
<evidence type="ECO:0000313" key="2">
    <source>
        <dbReference type="Proteomes" id="UP001149163"/>
    </source>
</evidence>
<protein>
    <submittedName>
        <fullName evidence="1">Uncharacterized protein</fullName>
    </submittedName>
</protein>
<evidence type="ECO:0000313" key="1">
    <source>
        <dbReference type="EMBL" id="KAJ5168670.1"/>
    </source>
</evidence>
<keyword evidence="2" id="KW-1185">Reference proteome</keyword>
<dbReference type="GeneID" id="81425565"/>
<name>A0A9W9LQ41_9EURO</name>
<reference evidence="1" key="2">
    <citation type="journal article" date="2023" name="IMA Fungus">
        <title>Comparative genomic study of the Penicillium genus elucidates a diverse pangenome and 15 lateral gene transfer events.</title>
        <authorList>
            <person name="Petersen C."/>
            <person name="Sorensen T."/>
            <person name="Nielsen M.R."/>
            <person name="Sondergaard T.E."/>
            <person name="Sorensen J.L."/>
            <person name="Fitzpatrick D.A."/>
            <person name="Frisvad J.C."/>
            <person name="Nielsen K.L."/>
        </authorList>
    </citation>
    <scope>NUCLEOTIDE SEQUENCE</scope>
    <source>
        <strain evidence="1">IBT 26290</strain>
    </source>
</reference>
<proteinExistence type="predicted"/>
<sequence length="86" mass="9820">MTCHDEATPGMHLLFPNMVPSALVRQRAHMHRVWQARPEQQRHRCRATISKVVASTQTGLSAYLVESHWSHHHHLDPGPALAQELM</sequence>
<dbReference type="AlphaFoldDB" id="A0A9W9LQ41"/>